<dbReference type="EMBL" id="JACCCU010000002">
    <property type="protein sequence ID" value="NYF91476.1"/>
    <property type="molecule type" value="Genomic_DNA"/>
</dbReference>
<dbReference type="AlphaFoldDB" id="A0A852VPF8"/>
<dbReference type="Pfam" id="PF01126">
    <property type="entry name" value="Heme_oxygenase"/>
    <property type="match status" value="1"/>
</dbReference>
<organism evidence="1 2">
    <name type="scientific">Tunturiibacter lichenicola</name>
    <dbReference type="NCBI Taxonomy" id="2051959"/>
    <lineage>
        <taxon>Bacteria</taxon>
        <taxon>Pseudomonadati</taxon>
        <taxon>Acidobacteriota</taxon>
        <taxon>Terriglobia</taxon>
        <taxon>Terriglobales</taxon>
        <taxon>Acidobacteriaceae</taxon>
        <taxon>Tunturiibacter</taxon>
    </lineage>
</organism>
<dbReference type="GO" id="GO:0004392">
    <property type="term" value="F:heme oxygenase (decyclizing) activity"/>
    <property type="evidence" value="ECO:0007669"/>
    <property type="project" value="InterPro"/>
</dbReference>
<accession>A0A852VPF8</accession>
<dbReference type="InterPro" id="IPR016053">
    <property type="entry name" value="Haem_Oase-like"/>
</dbReference>
<evidence type="ECO:0000313" key="1">
    <source>
        <dbReference type="EMBL" id="NYF91476.1"/>
    </source>
</evidence>
<name>A0A852VPF8_9BACT</name>
<dbReference type="SUPFAM" id="SSF48613">
    <property type="entry name" value="Heme oxygenase-like"/>
    <property type="match status" value="1"/>
</dbReference>
<dbReference type="InterPro" id="IPR016084">
    <property type="entry name" value="Haem_Oase-like_multi-hlx"/>
</dbReference>
<comment type="caution">
    <text evidence="1">The sequence shown here is derived from an EMBL/GenBank/DDBJ whole genome shotgun (WGS) entry which is preliminary data.</text>
</comment>
<proteinExistence type="predicted"/>
<dbReference type="CDD" id="cd19166">
    <property type="entry name" value="HemeO-bac"/>
    <property type="match status" value="1"/>
</dbReference>
<protein>
    <submittedName>
        <fullName evidence="1">Heme oxygenase</fullName>
    </submittedName>
</protein>
<reference evidence="1 2" key="1">
    <citation type="submission" date="2020-07" db="EMBL/GenBank/DDBJ databases">
        <title>Genomic Encyclopedia of Type Strains, Phase IV (KMG-V): Genome sequencing to study the core and pangenomes of soil and plant-associated prokaryotes.</title>
        <authorList>
            <person name="Whitman W."/>
        </authorList>
    </citation>
    <scope>NUCLEOTIDE SEQUENCE [LARGE SCALE GENOMIC DNA]</scope>
    <source>
        <strain evidence="1 2">M8UP22</strain>
    </source>
</reference>
<evidence type="ECO:0000313" key="2">
    <source>
        <dbReference type="Proteomes" id="UP000564385"/>
    </source>
</evidence>
<dbReference type="Proteomes" id="UP000564385">
    <property type="component" value="Unassembled WGS sequence"/>
</dbReference>
<dbReference type="GO" id="GO:0006788">
    <property type="term" value="P:heme oxidation"/>
    <property type="evidence" value="ECO:0007669"/>
    <property type="project" value="InterPro"/>
</dbReference>
<dbReference type="Gene3D" id="1.20.910.10">
    <property type="entry name" value="Heme oxygenase-like"/>
    <property type="match status" value="1"/>
</dbReference>
<sequence length="185" mass="20843">MKTETENDHRAVEGTFALMDEDLNVTQYIGCLLQMYGMVSAWEERSLEVAPRWLRTQLVARKRKKMLELDLAWFGVKYRGDLRPGLSQIRDLPSLLGAMYVMEGSTLGGQLIARQLQKTLHLSEGKGDAYFRGHGDQTGPMWKEFCHVLETKVAEEETESVVLSAKAMFATYGSWMLMGSAIDGS</sequence>
<gene>
    <name evidence="1" type="ORF">HDF08_003578</name>
</gene>